<keyword evidence="3" id="KW-0732">Signal</keyword>
<organism evidence="4 5">
    <name type="scientific">Aphanomyces euteiches</name>
    <dbReference type="NCBI Taxonomy" id="100861"/>
    <lineage>
        <taxon>Eukaryota</taxon>
        <taxon>Sar</taxon>
        <taxon>Stramenopiles</taxon>
        <taxon>Oomycota</taxon>
        <taxon>Saprolegniomycetes</taxon>
        <taxon>Saprolegniales</taxon>
        <taxon>Verrucalvaceae</taxon>
        <taxon>Aphanomyces</taxon>
    </lineage>
</organism>
<dbReference type="GO" id="GO:0005576">
    <property type="term" value="C:extracellular region"/>
    <property type="evidence" value="ECO:0007669"/>
    <property type="project" value="InterPro"/>
</dbReference>
<gene>
    <name evidence="4" type="ORF">Ae201684_007919</name>
</gene>
<keyword evidence="2" id="KW-0472">Membrane</keyword>
<keyword evidence="2" id="KW-1133">Transmembrane helix</keyword>
<evidence type="ECO:0000313" key="5">
    <source>
        <dbReference type="Proteomes" id="UP000481153"/>
    </source>
</evidence>
<dbReference type="Proteomes" id="UP000481153">
    <property type="component" value="Unassembled WGS sequence"/>
</dbReference>
<feature type="chain" id="PRO_5026173528" description="Elicitin-like protein" evidence="3">
    <location>
        <begin position="20"/>
        <end position="479"/>
    </location>
</feature>
<feature type="transmembrane region" description="Helical" evidence="2">
    <location>
        <begin position="423"/>
        <end position="446"/>
    </location>
</feature>
<reference evidence="4 5" key="1">
    <citation type="submission" date="2019-07" db="EMBL/GenBank/DDBJ databases">
        <title>Genomics analysis of Aphanomyces spp. identifies a new class of oomycete effector associated with host adaptation.</title>
        <authorList>
            <person name="Gaulin E."/>
        </authorList>
    </citation>
    <scope>NUCLEOTIDE SEQUENCE [LARGE SCALE GENOMIC DNA]</scope>
    <source>
        <strain evidence="4 5">ATCC 201684</strain>
    </source>
</reference>
<proteinExistence type="predicted"/>
<feature type="compositionally biased region" description="Low complexity" evidence="1">
    <location>
        <begin position="399"/>
        <end position="416"/>
    </location>
</feature>
<keyword evidence="5" id="KW-1185">Reference proteome</keyword>
<feature type="region of interest" description="Disordered" evidence="1">
    <location>
        <begin position="128"/>
        <end position="156"/>
    </location>
</feature>
<protein>
    <recommendedName>
        <fullName evidence="6">Elicitin-like protein</fullName>
    </recommendedName>
</protein>
<evidence type="ECO:0000256" key="1">
    <source>
        <dbReference type="SAM" id="MobiDB-lite"/>
    </source>
</evidence>
<feature type="region of interest" description="Disordered" evidence="1">
    <location>
        <begin position="399"/>
        <end position="418"/>
    </location>
</feature>
<sequence length="479" mass="50984">MKGVSLVMVAAATTMAATAAPACTQADINAMKAMFAEIPASITNPCNAVGFSLVDLFSSPPVYPTKEQLALFDKTKECMDVLFYDLKQIINSATACEFYPGEALQKQAGFNSLDDLVAYRKQHDTTTAAPTTTAASATSTAAPTSSSSPLHVASASNASSSTSSLCTKEVVITVMEKMSEIPSDVSQSCLNASSNFSISQFFFKKGVYPTDDQVDRFTNSGACKVVYFDLQTILNQTTPCDFYPGESIQKQATFATFKDLITYRKTQDAATNTTSSTSTATTLIPPQVTKASCDVSQIANVTSTIESLPVYGTCKDASGIALAQTFRRTNVYPTLEQLQKFAAAESCQILFLDVQRILSQAPTCVFYDKTGITLPELSKFATLDALVSFQMQQEGNVYTTTPSASPSTVTETSASTKSGSSTLTSILVIAGIVAGIGVIIAAAFYIRRKIKAARDDEEDIKDPTTANQSIFVVNANAAL</sequence>
<accession>A0A6G0X6G3</accession>
<dbReference type="AlphaFoldDB" id="A0A6G0X6G3"/>
<evidence type="ECO:0008006" key="6">
    <source>
        <dbReference type="Google" id="ProtNLM"/>
    </source>
</evidence>
<dbReference type="InterPro" id="IPR036470">
    <property type="entry name" value="Elicitin_sf"/>
</dbReference>
<comment type="caution">
    <text evidence="4">The sequence shown here is derived from an EMBL/GenBank/DDBJ whole genome shotgun (WGS) entry which is preliminary data.</text>
</comment>
<evidence type="ECO:0000313" key="4">
    <source>
        <dbReference type="EMBL" id="KAF0735599.1"/>
    </source>
</evidence>
<dbReference type="EMBL" id="VJMJ01000094">
    <property type="protein sequence ID" value="KAF0735599.1"/>
    <property type="molecule type" value="Genomic_DNA"/>
</dbReference>
<dbReference type="Gene3D" id="1.10.239.10">
    <property type="entry name" value="Elicitin domain"/>
    <property type="match status" value="1"/>
</dbReference>
<name>A0A6G0X6G3_9STRA</name>
<evidence type="ECO:0000256" key="2">
    <source>
        <dbReference type="SAM" id="Phobius"/>
    </source>
</evidence>
<dbReference type="VEuPathDB" id="FungiDB:AeMF1_006394"/>
<evidence type="ECO:0000256" key="3">
    <source>
        <dbReference type="SAM" id="SignalP"/>
    </source>
</evidence>
<keyword evidence="2" id="KW-0812">Transmembrane</keyword>
<feature type="signal peptide" evidence="3">
    <location>
        <begin position="1"/>
        <end position="19"/>
    </location>
</feature>